<protein>
    <submittedName>
        <fullName evidence="2">CHRD domain-containing protein</fullName>
    </submittedName>
</protein>
<accession>A0A5B8YS50</accession>
<dbReference type="Proteomes" id="UP000321954">
    <property type="component" value="Chromosome"/>
</dbReference>
<dbReference type="Pfam" id="PF07452">
    <property type="entry name" value="CHRD"/>
    <property type="match status" value="1"/>
</dbReference>
<dbReference type="PROSITE" id="PS50933">
    <property type="entry name" value="CHRD"/>
    <property type="match status" value="1"/>
</dbReference>
<keyword evidence="3" id="KW-1185">Reference proteome</keyword>
<dbReference type="InterPro" id="IPR010895">
    <property type="entry name" value="CHRD"/>
</dbReference>
<evidence type="ECO:0000313" key="3">
    <source>
        <dbReference type="Proteomes" id="UP000321954"/>
    </source>
</evidence>
<dbReference type="SMART" id="SM00754">
    <property type="entry name" value="CHRD"/>
    <property type="match status" value="1"/>
</dbReference>
<evidence type="ECO:0000313" key="2">
    <source>
        <dbReference type="EMBL" id="QED39049.1"/>
    </source>
</evidence>
<reference evidence="2 3" key="1">
    <citation type="submission" date="2019-08" db="EMBL/GenBank/DDBJ databases">
        <title>Antarcticibacterium arcticum sp. nov., a bacterium isolated from marine sediment of the Canadian Beaufort Sea.</title>
        <authorList>
            <person name="Lee Y.M."/>
            <person name="Baek K."/>
            <person name="Lee D.-H."/>
            <person name="Shin S.C."/>
            <person name="Jin Y.K."/>
            <person name="Park Y."/>
        </authorList>
    </citation>
    <scope>NUCLEOTIDE SEQUENCE [LARGE SCALE GENOMIC DNA]</scope>
    <source>
        <strain evidence="2 3">PAMC 28998</strain>
    </source>
</reference>
<feature type="domain" description="CHRD" evidence="1">
    <location>
        <begin position="19"/>
        <end position="148"/>
    </location>
</feature>
<organism evidence="2 3">
    <name type="scientific">Antarcticibacterium arcticum</name>
    <dbReference type="NCBI Taxonomy" id="2585771"/>
    <lineage>
        <taxon>Bacteria</taxon>
        <taxon>Pseudomonadati</taxon>
        <taxon>Bacteroidota</taxon>
        <taxon>Flavobacteriia</taxon>
        <taxon>Flavobacteriales</taxon>
        <taxon>Flavobacteriaceae</taxon>
        <taxon>Antarcticibacterium</taxon>
    </lineage>
</organism>
<proteinExistence type="predicted"/>
<evidence type="ECO:0000259" key="1">
    <source>
        <dbReference type="PROSITE" id="PS50933"/>
    </source>
</evidence>
<dbReference type="KEGG" id="anp:FK178_02665"/>
<dbReference type="OrthoDB" id="571052at2"/>
<dbReference type="AlphaFoldDB" id="A0A5B8YS50"/>
<gene>
    <name evidence="2" type="ORF">FK178_02665</name>
</gene>
<sequence length="148" mass="15571">MEASLQTELVNGEKAHIKNVQSFKAHLSGDQEVPPVETNATGQTIFKLSKDGSTLSYKLIVANIENVMAAHIHVGEVGNNGPVAVTLYSGLIEGRTSGVLAEGTITSEDIPNYTLAQLVDIMLAGGTYVNVHTTQNPGGEIRGQISGN</sequence>
<name>A0A5B8YS50_9FLAO</name>
<dbReference type="EMBL" id="CP042476">
    <property type="protein sequence ID" value="QED39049.1"/>
    <property type="molecule type" value="Genomic_DNA"/>
</dbReference>